<feature type="transmembrane region" description="Helical" evidence="1">
    <location>
        <begin position="91"/>
        <end position="110"/>
    </location>
</feature>
<sequence length="225" mass="25261">MGLVKHMDIKQNFKQLMSNWGLLIILCFTIFALPILTTFIKFRLFEIFITLIVVVSSYATSEDGKPKVMLQVLVAIVAIWMTDIANLQLIHYLSSLWLVVFFLLRVFRFIGKVARKEDINSLVIIEAINGYLLIGVGFGVLVSMISRELPGAFNFAVDNSISHVYDSFYYTFVSMTTLGYGDLLPVTPVAKSLALLITLCGQFYLVIIMAFLIGRLLSRPDNGDA</sequence>
<keyword evidence="3" id="KW-0407">Ion channel</keyword>
<dbReference type="GO" id="GO:0034220">
    <property type="term" value="P:monoatomic ion transmembrane transport"/>
    <property type="evidence" value="ECO:0007669"/>
    <property type="project" value="UniProtKB-KW"/>
</dbReference>
<protein>
    <submittedName>
        <fullName evidence="3">Two pore domain potassium channel family protein</fullName>
    </submittedName>
</protein>
<feature type="transmembrane region" description="Helical" evidence="1">
    <location>
        <begin position="193"/>
        <end position="213"/>
    </location>
</feature>
<keyword evidence="1" id="KW-1133">Transmembrane helix</keyword>
<dbReference type="InterPro" id="IPR013099">
    <property type="entry name" value="K_chnl_dom"/>
</dbReference>
<dbReference type="RefSeq" id="WP_200465223.1">
    <property type="nucleotide sequence ID" value="NZ_JAENRR010000025.1"/>
</dbReference>
<feature type="transmembrane region" description="Helical" evidence="1">
    <location>
        <begin position="20"/>
        <end position="36"/>
    </location>
</feature>
<comment type="caution">
    <text evidence="3">The sequence shown here is derived from an EMBL/GenBank/DDBJ whole genome shotgun (WGS) entry which is preliminary data.</text>
</comment>
<evidence type="ECO:0000256" key="1">
    <source>
        <dbReference type="SAM" id="Phobius"/>
    </source>
</evidence>
<feature type="transmembrane region" description="Helical" evidence="1">
    <location>
        <begin position="68"/>
        <end position="85"/>
    </location>
</feature>
<accession>A0ABS1HKK6</accession>
<feature type="transmembrane region" description="Helical" evidence="1">
    <location>
        <begin position="42"/>
        <end position="61"/>
    </location>
</feature>
<dbReference type="Pfam" id="PF07885">
    <property type="entry name" value="Ion_trans_2"/>
    <property type="match status" value="1"/>
</dbReference>
<reference evidence="3 4" key="1">
    <citation type="submission" date="2021-01" db="EMBL/GenBank/DDBJ databases">
        <title>Carboxyliciviraga sp.nov., isolated from coastal sediments.</title>
        <authorList>
            <person name="Lu D."/>
            <person name="Zhang T."/>
        </authorList>
    </citation>
    <scope>NUCLEOTIDE SEQUENCE [LARGE SCALE GENOMIC DNA]</scope>
    <source>
        <strain evidence="3 4">N1Y132</strain>
    </source>
</reference>
<keyword evidence="3" id="KW-0406">Ion transport</keyword>
<keyword evidence="1" id="KW-0472">Membrane</keyword>
<evidence type="ECO:0000313" key="3">
    <source>
        <dbReference type="EMBL" id="MBK3517995.1"/>
    </source>
</evidence>
<keyword evidence="3" id="KW-0813">Transport</keyword>
<dbReference type="Gene3D" id="1.10.287.70">
    <property type="match status" value="1"/>
</dbReference>
<dbReference type="EMBL" id="JAENRR010000025">
    <property type="protein sequence ID" value="MBK3517995.1"/>
    <property type="molecule type" value="Genomic_DNA"/>
</dbReference>
<proteinExistence type="predicted"/>
<feature type="domain" description="Potassium channel" evidence="2">
    <location>
        <begin position="162"/>
        <end position="213"/>
    </location>
</feature>
<name>A0ABS1HKK6_9BACT</name>
<feature type="transmembrane region" description="Helical" evidence="1">
    <location>
        <begin position="122"/>
        <end position="145"/>
    </location>
</feature>
<dbReference type="SUPFAM" id="SSF81324">
    <property type="entry name" value="Voltage-gated potassium channels"/>
    <property type="match status" value="1"/>
</dbReference>
<dbReference type="Proteomes" id="UP000605676">
    <property type="component" value="Unassembled WGS sequence"/>
</dbReference>
<organism evidence="3 4">
    <name type="scientific">Carboxylicivirga marina</name>
    <dbReference type="NCBI Taxonomy" id="2800988"/>
    <lineage>
        <taxon>Bacteria</taxon>
        <taxon>Pseudomonadati</taxon>
        <taxon>Bacteroidota</taxon>
        <taxon>Bacteroidia</taxon>
        <taxon>Marinilabiliales</taxon>
        <taxon>Marinilabiliaceae</taxon>
        <taxon>Carboxylicivirga</taxon>
    </lineage>
</organism>
<evidence type="ECO:0000313" key="4">
    <source>
        <dbReference type="Proteomes" id="UP000605676"/>
    </source>
</evidence>
<gene>
    <name evidence="3" type="ORF">JIV24_11680</name>
</gene>
<keyword evidence="4" id="KW-1185">Reference proteome</keyword>
<evidence type="ECO:0000259" key="2">
    <source>
        <dbReference type="Pfam" id="PF07885"/>
    </source>
</evidence>
<keyword evidence="1" id="KW-0812">Transmembrane</keyword>